<dbReference type="EMBL" id="JACGWJ010000012">
    <property type="protein sequence ID" value="KAL0384073.1"/>
    <property type="molecule type" value="Genomic_DNA"/>
</dbReference>
<gene>
    <name evidence="2" type="ORF">Sradi_2801600</name>
</gene>
<reference evidence="2" key="2">
    <citation type="journal article" date="2024" name="Plant">
        <title>Genomic evolution and insights into agronomic trait innovations of Sesamum species.</title>
        <authorList>
            <person name="Miao H."/>
            <person name="Wang L."/>
            <person name="Qu L."/>
            <person name="Liu H."/>
            <person name="Sun Y."/>
            <person name="Le M."/>
            <person name="Wang Q."/>
            <person name="Wei S."/>
            <person name="Zheng Y."/>
            <person name="Lin W."/>
            <person name="Duan Y."/>
            <person name="Cao H."/>
            <person name="Xiong S."/>
            <person name="Wang X."/>
            <person name="Wei L."/>
            <person name="Li C."/>
            <person name="Ma Q."/>
            <person name="Ju M."/>
            <person name="Zhao R."/>
            <person name="Li G."/>
            <person name="Mu C."/>
            <person name="Tian Q."/>
            <person name="Mei H."/>
            <person name="Zhang T."/>
            <person name="Gao T."/>
            <person name="Zhang H."/>
        </authorList>
    </citation>
    <scope>NUCLEOTIDE SEQUENCE</scope>
    <source>
        <strain evidence="2">G02</strain>
    </source>
</reference>
<comment type="caution">
    <text evidence="2">The sequence shown here is derived from an EMBL/GenBank/DDBJ whole genome shotgun (WGS) entry which is preliminary data.</text>
</comment>
<dbReference type="InterPro" id="IPR037476">
    <property type="entry name" value="PCH1"/>
</dbReference>
<organism evidence="2">
    <name type="scientific">Sesamum radiatum</name>
    <name type="common">Black benniseed</name>
    <dbReference type="NCBI Taxonomy" id="300843"/>
    <lineage>
        <taxon>Eukaryota</taxon>
        <taxon>Viridiplantae</taxon>
        <taxon>Streptophyta</taxon>
        <taxon>Embryophyta</taxon>
        <taxon>Tracheophyta</taxon>
        <taxon>Spermatophyta</taxon>
        <taxon>Magnoliopsida</taxon>
        <taxon>eudicotyledons</taxon>
        <taxon>Gunneridae</taxon>
        <taxon>Pentapetalae</taxon>
        <taxon>asterids</taxon>
        <taxon>lamiids</taxon>
        <taxon>Lamiales</taxon>
        <taxon>Pedaliaceae</taxon>
        <taxon>Sesamum</taxon>
    </lineage>
</organism>
<sequence>MSEMPRLLKLPEKMDHQLRWRMDMDSFKGELMDKPAFCCLNFLKADALIFYGFCSFSTAAIKDTNKDASLPPHLGVPSSSKVGCQQLTIWQPDINLELPALLGGASSSENTFTDFSETQSLEMESLSPHVEQPKRKSTLSVDDHPYADPGNIMVKRLKLSSSNSAHGAKSLNLAQNPSHGKMGEFFSRILKSSITSSEPNPNKHHSEESLLSDKSRDFLRKDNDIIQDPINKDKGLFLSHAWIRRWLRNGPEMTEAKPETVVVSELPKLRIAQKNLQKKQCPSIAAMALMQKAITGLQPCELQKRGRFTIWNTKGF</sequence>
<evidence type="ECO:0000256" key="1">
    <source>
        <dbReference type="SAM" id="MobiDB-lite"/>
    </source>
</evidence>
<evidence type="ECO:0000313" key="2">
    <source>
        <dbReference type="EMBL" id="KAL0384073.1"/>
    </source>
</evidence>
<dbReference type="AlphaFoldDB" id="A0AAW2RV89"/>
<reference evidence="2" key="1">
    <citation type="submission" date="2020-06" db="EMBL/GenBank/DDBJ databases">
        <authorList>
            <person name="Li T."/>
            <person name="Hu X."/>
            <person name="Zhang T."/>
            <person name="Song X."/>
            <person name="Zhang H."/>
            <person name="Dai N."/>
            <person name="Sheng W."/>
            <person name="Hou X."/>
            <person name="Wei L."/>
        </authorList>
    </citation>
    <scope>NUCLEOTIDE SEQUENCE</scope>
    <source>
        <strain evidence="2">G02</strain>
        <tissue evidence="2">Leaf</tissue>
    </source>
</reference>
<dbReference type="PANTHER" id="PTHR36062:SF1">
    <property type="entry name" value="OS01G0687300 PROTEIN"/>
    <property type="match status" value="1"/>
</dbReference>
<dbReference type="PANTHER" id="PTHR36062">
    <property type="entry name" value="OS01G0687300 PROTEIN"/>
    <property type="match status" value="1"/>
</dbReference>
<accession>A0AAW2RV89</accession>
<dbReference type="GO" id="GO:0010099">
    <property type="term" value="P:regulation of photomorphogenesis"/>
    <property type="evidence" value="ECO:0007669"/>
    <property type="project" value="InterPro"/>
</dbReference>
<protein>
    <submittedName>
        <fullName evidence="2">F-box protein</fullName>
    </submittedName>
</protein>
<feature type="region of interest" description="Disordered" evidence="1">
    <location>
        <begin position="122"/>
        <end position="145"/>
    </location>
</feature>
<name>A0AAW2RV89_SESRA</name>
<proteinExistence type="predicted"/>